<name>A0AAD4GH38_BOLED</name>
<proteinExistence type="predicted"/>
<dbReference type="EMBL" id="WHUW01000008">
    <property type="protein sequence ID" value="KAF8443282.1"/>
    <property type="molecule type" value="Genomic_DNA"/>
</dbReference>
<accession>A0AAD4GH38</accession>
<evidence type="ECO:0000313" key="2">
    <source>
        <dbReference type="Proteomes" id="UP001194468"/>
    </source>
</evidence>
<gene>
    <name evidence="1" type="ORF">L210DRAFT_949334</name>
</gene>
<reference evidence="1" key="2">
    <citation type="journal article" date="2020" name="Nat. Commun.">
        <title>Large-scale genome sequencing of mycorrhizal fungi provides insights into the early evolution of symbiotic traits.</title>
        <authorList>
            <person name="Miyauchi S."/>
            <person name="Kiss E."/>
            <person name="Kuo A."/>
            <person name="Drula E."/>
            <person name="Kohler A."/>
            <person name="Sanchez-Garcia M."/>
            <person name="Morin E."/>
            <person name="Andreopoulos B."/>
            <person name="Barry K.W."/>
            <person name="Bonito G."/>
            <person name="Buee M."/>
            <person name="Carver A."/>
            <person name="Chen C."/>
            <person name="Cichocki N."/>
            <person name="Clum A."/>
            <person name="Culley D."/>
            <person name="Crous P.W."/>
            <person name="Fauchery L."/>
            <person name="Girlanda M."/>
            <person name="Hayes R.D."/>
            <person name="Keri Z."/>
            <person name="LaButti K."/>
            <person name="Lipzen A."/>
            <person name="Lombard V."/>
            <person name="Magnuson J."/>
            <person name="Maillard F."/>
            <person name="Murat C."/>
            <person name="Nolan M."/>
            <person name="Ohm R.A."/>
            <person name="Pangilinan J."/>
            <person name="Pereira M.F."/>
            <person name="Perotto S."/>
            <person name="Peter M."/>
            <person name="Pfister S."/>
            <person name="Riley R."/>
            <person name="Sitrit Y."/>
            <person name="Stielow J.B."/>
            <person name="Szollosi G."/>
            <person name="Zifcakova L."/>
            <person name="Stursova M."/>
            <person name="Spatafora J.W."/>
            <person name="Tedersoo L."/>
            <person name="Vaario L.M."/>
            <person name="Yamada A."/>
            <person name="Yan M."/>
            <person name="Wang P."/>
            <person name="Xu J."/>
            <person name="Bruns T."/>
            <person name="Baldrian P."/>
            <person name="Vilgalys R."/>
            <person name="Dunand C."/>
            <person name="Henrissat B."/>
            <person name="Grigoriev I.V."/>
            <person name="Hibbett D."/>
            <person name="Nagy L.G."/>
            <person name="Martin F.M."/>
        </authorList>
    </citation>
    <scope>NUCLEOTIDE SEQUENCE</scope>
    <source>
        <strain evidence="1">BED1</strain>
    </source>
</reference>
<dbReference type="AlphaFoldDB" id="A0AAD4GH38"/>
<evidence type="ECO:0000313" key="1">
    <source>
        <dbReference type="EMBL" id="KAF8443282.1"/>
    </source>
</evidence>
<comment type="caution">
    <text evidence="1">The sequence shown here is derived from an EMBL/GenBank/DDBJ whole genome shotgun (WGS) entry which is preliminary data.</text>
</comment>
<keyword evidence="2" id="KW-1185">Reference proteome</keyword>
<dbReference type="Proteomes" id="UP001194468">
    <property type="component" value="Unassembled WGS sequence"/>
</dbReference>
<reference evidence="1" key="1">
    <citation type="submission" date="2019-10" db="EMBL/GenBank/DDBJ databases">
        <authorList>
            <consortium name="DOE Joint Genome Institute"/>
            <person name="Kuo A."/>
            <person name="Miyauchi S."/>
            <person name="Kiss E."/>
            <person name="Drula E."/>
            <person name="Kohler A."/>
            <person name="Sanchez-Garcia M."/>
            <person name="Andreopoulos B."/>
            <person name="Barry K.W."/>
            <person name="Bonito G."/>
            <person name="Buee M."/>
            <person name="Carver A."/>
            <person name="Chen C."/>
            <person name="Cichocki N."/>
            <person name="Clum A."/>
            <person name="Culley D."/>
            <person name="Crous P.W."/>
            <person name="Fauchery L."/>
            <person name="Girlanda M."/>
            <person name="Hayes R."/>
            <person name="Keri Z."/>
            <person name="LaButti K."/>
            <person name="Lipzen A."/>
            <person name="Lombard V."/>
            <person name="Magnuson J."/>
            <person name="Maillard F."/>
            <person name="Morin E."/>
            <person name="Murat C."/>
            <person name="Nolan M."/>
            <person name="Ohm R."/>
            <person name="Pangilinan J."/>
            <person name="Pereira M."/>
            <person name="Perotto S."/>
            <person name="Peter M."/>
            <person name="Riley R."/>
            <person name="Sitrit Y."/>
            <person name="Stielow B."/>
            <person name="Szollosi G."/>
            <person name="Zifcakova L."/>
            <person name="Stursova M."/>
            <person name="Spatafora J.W."/>
            <person name="Tedersoo L."/>
            <person name="Vaario L.-M."/>
            <person name="Yamada A."/>
            <person name="Yan M."/>
            <person name="Wang P."/>
            <person name="Xu J."/>
            <person name="Bruns T."/>
            <person name="Baldrian P."/>
            <person name="Vilgalys R."/>
            <person name="Henrissat B."/>
            <person name="Grigoriev I.V."/>
            <person name="Hibbett D."/>
            <person name="Nagy L.G."/>
            <person name="Martin F.M."/>
        </authorList>
    </citation>
    <scope>NUCLEOTIDE SEQUENCE</scope>
    <source>
        <strain evidence="1">BED1</strain>
    </source>
</reference>
<protein>
    <submittedName>
        <fullName evidence="1">Uncharacterized protein</fullName>
    </submittedName>
</protein>
<organism evidence="1 2">
    <name type="scientific">Boletus edulis BED1</name>
    <dbReference type="NCBI Taxonomy" id="1328754"/>
    <lineage>
        <taxon>Eukaryota</taxon>
        <taxon>Fungi</taxon>
        <taxon>Dikarya</taxon>
        <taxon>Basidiomycota</taxon>
        <taxon>Agaricomycotina</taxon>
        <taxon>Agaricomycetes</taxon>
        <taxon>Agaricomycetidae</taxon>
        <taxon>Boletales</taxon>
        <taxon>Boletineae</taxon>
        <taxon>Boletaceae</taxon>
        <taxon>Boletoideae</taxon>
        <taxon>Boletus</taxon>
    </lineage>
</organism>
<feature type="non-terminal residue" evidence="1">
    <location>
        <position position="1"/>
    </location>
</feature>
<sequence length="56" mass="6348">PHARIQLLSSQKHHGYKTTTHTFKLSCDHKSDKAAQTMIQQSENETLMMLRPVAGD</sequence>